<evidence type="ECO:0000256" key="1">
    <source>
        <dbReference type="SAM" id="MobiDB-lite"/>
    </source>
</evidence>
<accession>A0A6F8YQG9</accession>
<evidence type="ECO:0000313" key="3">
    <source>
        <dbReference type="EMBL" id="BCB88352.1"/>
    </source>
</evidence>
<organism evidence="3 4">
    <name type="scientific">Phytohabitans suffuscus</name>
    <dbReference type="NCBI Taxonomy" id="624315"/>
    <lineage>
        <taxon>Bacteria</taxon>
        <taxon>Bacillati</taxon>
        <taxon>Actinomycetota</taxon>
        <taxon>Actinomycetes</taxon>
        <taxon>Micromonosporales</taxon>
        <taxon>Micromonosporaceae</taxon>
    </lineage>
</organism>
<reference evidence="3 4" key="2">
    <citation type="submission" date="2020-03" db="EMBL/GenBank/DDBJ databases">
        <authorList>
            <person name="Ichikawa N."/>
            <person name="Kimura A."/>
            <person name="Kitahashi Y."/>
            <person name="Uohara A."/>
        </authorList>
    </citation>
    <scope>NUCLEOTIDE SEQUENCE [LARGE SCALE GENOMIC DNA]</scope>
    <source>
        <strain evidence="3 4">NBRC 105367</strain>
    </source>
</reference>
<dbReference type="RefSeq" id="WP_173159730.1">
    <property type="nucleotide sequence ID" value="NZ_AP022871.1"/>
</dbReference>
<feature type="domain" description="DUF397" evidence="2">
    <location>
        <begin position="11"/>
        <end position="65"/>
    </location>
</feature>
<dbReference type="Pfam" id="PF04149">
    <property type="entry name" value="DUF397"/>
    <property type="match status" value="1"/>
</dbReference>
<keyword evidence="4" id="KW-1185">Reference proteome</keyword>
<gene>
    <name evidence="3" type="ORF">Psuf_056650</name>
</gene>
<sequence length="76" mass="7826">MPDGHSVLTRAAWHKSSRSAAGDGNCVEVCVSDDLVGIRDSKAEPGGPVLAISRATFGRFVEATKAGLFKVPTGGI</sequence>
<dbReference type="AlphaFoldDB" id="A0A6F8YQG9"/>
<reference evidence="3 4" key="1">
    <citation type="submission" date="2020-03" db="EMBL/GenBank/DDBJ databases">
        <title>Whole genome shotgun sequence of Phytohabitans suffuscus NBRC 105367.</title>
        <authorList>
            <person name="Komaki H."/>
            <person name="Tamura T."/>
        </authorList>
    </citation>
    <scope>NUCLEOTIDE SEQUENCE [LARGE SCALE GENOMIC DNA]</scope>
    <source>
        <strain evidence="3 4">NBRC 105367</strain>
    </source>
</reference>
<dbReference type="EMBL" id="AP022871">
    <property type="protein sequence ID" value="BCB88352.1"/>
    <property type="molecule type" value="Genomic_DNA"/>
</dbReference>
<protein>
    <submittedName>
        <fullName evidence="3">Toxin</fullName>
    </submittedName>
</protein>
<dbReference type="Proteomes" id="UP000503011">
    <property type="component" value="Chromosome"/>
</dbReference>
<dbReference type="InterPro" id="IPR007278">
    <property type="entry name" value="DUF397"/>
</dbReference>
<evidence type="ECO:0000259" key="2">
    <source>
        <dbReference type="Pfam" id="PF04149"/>
    </source>
</evidence>
<proteinExistence type="predicted"/>
<dbReference type="KEGG" id="psuu:Psuf_056650"/>
<evidence type="ECO:0000313" key="4">
    <source>
        <dbReference type="Proteomes" id="UP000503011"/>
    </source>
</evidence>
<feature type="region of interest" description="Disordered" evidence="1">
    <location>
        <begin position="1"/>
        <end position="22"/>
    </location>
</feature>
<name>A0A6F8YQG9_9ACTN</name>